<dbReference type="InterPro" id="IPR020568">
    <property type="entry name" value="Ribosomal_Su5_D2-typ_SF"/>
</dbReference>
<dbReference type="Proteomes" id="UP000177324">
    <property type="component" value="Unassembled WGS sequence"/>
</dbReference>
<dbReference type="InterPro" id="IPR014721">
    <property type="entry name" value="Ribsml_uS5_D2-typ_fold_subgr"/>
</dbReference>
<evidence type="ECO:0000313" key="10">
    <source>
        <dbReference type="Proteomes" id="UP000177324"/>
    </source>
</evidence>
<dbReference type="Pfam" id="PF00825">
    <property type="entry name" value="Ribonuclease_P"/>
    <property type="match status" value="1"/>
</dbReference>
<dbReference type="GO" id="GO:0001682">
    <property type="term" value="P:tRNA 5'-leader removal"/>
    <property type="evidence" value="ECO:0007669"/>
    <property type="project" value="UniProtKB-UniRule"/>
</dbReference>
<keyword evidence="6 7" id="KW-0694">RNA-binding</keyword>
<dbReference type="SUPFAM" id="SSF54211">
    <property type="entry name" value="Ribosomal protein S5 domain 2-like"/>
    <property type="match status" value="1"/>
</dbReference>
<evidence type="ECO:0000256" key="2">
    <source>
        <dbReference type="ARBA" id="ARBA00022694"/>
    </source>
</evidence>
<organism evidence="9 10">
    <name type="scientific">Candidatus Chisholmbacteria bacterium RIFCSPHIGHO2_01_FULL_48_12</name>
    <dbReference type="NCBI Taxonomy" id="1797589"/>
    <lineage>
        <taxon>Bacteria</taxon>
        <taxon>Candidatus Chisholmiibacteriota</taxon>
    </lineage>
</organism>
<dbReference type="EMBL" id="MHCH01000030">
    <property type="protein sequence ID" value="OGY17283.1"/>
    <property type="molecule type" value="Genomic_DNA"/>
</dbReference>
<name>A0A1G1VPI6_9BACT</name>
<comment type="caution">
    <text evidence="9">The sequence shown here is derived from an EMBL/GenBank/DDBJ whole genome shotgun (WGS) entry which is preliminary data.</text>
</comment>
<keyword evidence="3 7" id="KW-0540">Nuclease</keyword>
<comment type="function">
    <text evidence="1 7">RNaseP catalyzes the removal of the 5'-leader sequence from pre-tRNA to produce the mature 5'-terminus. It can also cleave other RNA substrates such as 4.5S RNA. The protein component plays an auxiliary but essential role in vivo by binding to the 5'-leader sequence and broadening the substrate specificity of the ribozyme.</text>
</comment>
<dbReference type="NCBIfam" id="TIGR00188">
    <property type="entry name" value="rnpA"/>
    <property type="match status" value="1"/>
</dbReference>
<dbReference type="AlphaFoldDB" id="A0A1G1VPI6"/>
<evidence type="ECO:0000256" key="4">
    <source>
        <dbReference type="ARBA" id="ARBA00022759"/>
    </source>
</evidence>
<dbReference type="GO" id="GO:0042781">
    <property type="term" value="F:3'-tRNA processing endoribonuclease activity"/>
    <property type="evidence" value="ECO:0007669"/>
    <property type="project" value="TreeGrafter"/>
</dbReference>
<gene>
    <name evidence="7" type="primary">rnpA</name>
    <name evidence="9" type="ORF">A2784_03690</name>
</gene>
<evidence type="ECO:0000256" key="7">
    <source>
        <dbReference type="HAMAP-Rule" id="MF_00227"/>
    </source>
</evidence>
<comment type="catalytic activity">
    <reaction evidence="7">
        <text>Endonucleolytic cleavage of RNA, removing 5'-extranucleotides from tRNA precursor.</text>
        <dbReference type="EC" id="3.1.26.5"/>
    </reaction>
</comment>
<evidence type="ECO:0000256" key="3">
    <source>
        <dbReference type="ARBA" id="ARBA00022722"/>
    </source>
</evidence>
<evidence type="ECO:0000256" key="8">
    <source>
        <dbReference type="NCBIfam" id="TIGR00188"/>
    </source>
</evidence>
<keyword evidence="5 7" id="KW-0378">Hydrolase</keyword>
<protein>
    <recommendedName>
        <fullName evidence="7 8">Ribonuclease P protein component</fullName>
        <shortName evidence="7">RNase P protein</shortName>
        <shortName evidence="7">RNaseP protein</shortName>
        <ecNumber evidence="7 8">3.1.26.5</ecNumber>
    </recommendedName>
    <alternativeName>
        <fullName evidence="7">Protein C5</fullName>
    </alternativeName>
</protein>
<dbReference type="PANTHER" id="PTHR33992">
    <property type="entry name" value="RIBONUCLEASE P PROTEIN COMPONENT"/>
    <property type="match status" value="1"/>
</dbReference>
<dbReference type="Gene3D" id="3.30.230.10">
    <property type="match status" value="1"/>
</dbReference>
<evidence type="ECO:0000256" key="6">
    <source>
        <dbReference type="ARBA" id="ARBA00022884"/>
    </source>
</evidence>
<reference evidence="9 10" key="1">
    <citation type="journal article" date="2016" name="Nat. Commun.">
        <title>Thousands of microbial genomes shed light on interconnected biogeochemical processes in an aquifer system.</title>
        <authorList>
            <person name="Anantharaman K."/>
            <person name="Brown C.T."/>
            <person name="Hug L.A."/>
            <person name="Sharon I."/>
            <person name="Castelle C.J."/>
            <person name="Probst A.J."/>
            <person name="Thomas B.C."/>
            <person name="Singh A."/>
            <person name="Wilkins M.J."/>
            <person name="Karaoz U."/>
            <person name="Brodie E.L."/>
            <person name="Williams K.H."/>
            <person name="Hubbard S.S."/>
            <person name="Banfield J.F."/>
        </authorList>
    </citation>
    <scope>NUCLEOTIDE SEQUENCE [LARGE SCALE GENOMIC DNA]</scope>
</reference>
<dbReference type="STRING" id="1797589.A2784_03690"/>
<sequence length="110" mass="12344">MLPKAYRLPASQFALVKSKGKLIQTPLFGLLILSSSQPKTRFGFIVSTKLSSKAVVRNRLRRSLREGLRPLLPSISPGHDFIILAKHQSLTARLNQISHTFHEILAPYLN</sequence>
<proteinExistence type="inferred from homology"/>
<dbReference type="PROSITE" id="PS00648">
    <property type="entry name" value="RIBONUCLEASE_P"/>
    <property type="match status" value="1"/>
</dbReference>
<evidence type="ECO:0000313" key="9">
    <source>
        <dbReference type="EMBL" id="OGY17283.1"/>
    </source>
</evidence>
<keyword evidence="4 7" id="KW-0255">Endonuclease</keyword>
<dbReference type="InterPro" id="IPR000100">
    <property type="entry name" value="RNase_P"/>
</dbReference>
<comment type="similarity">
    <text evidence="7">Belongs to the RnpA family.</text>
</comment>
<comment type="subunit">
    <text evidence="7">Consists of a catalytic RNA component (M1 or rnpB) and a protein subunit.</text>
</comment>
<keyword evidence="2 7" id="KW-0819">tRNA processing</keyword>
<evidence type="ECO:0000256" key="5">
    <source>
        <dbReference type="ARBA" id="ARBA00022801"/>
    </source>
</evidence>
<dbReference type="EC" id="3.1.26.5" evidence="7 8"/>
<dbReference type="GO" id="GO:0030677">
    <property type="term" value="C:ribonuclease P complex"/>
    <property type="evidence" value="ECO:0007669"/>
    <property type="project" value="TreeGrafter"/>
</dbReference>
<accession>A0A1G1VPI6</accession>
<dbReference type="GO" id="GO:0004526">
    <property type="term" value="F:ribonuclease P activity"/>
    <property type="evidence" value="ECO:0007669"/>
    <property type="project" value="UniProtKB-UniRule"/>
</dbReference>
<dbReference type="PANTHER" id="PTHR33992:SF1">
    <property type="entry name" value="RIBONUCLEASE P PROTEIN COMPONENT"/>
    <property type="match status" value="1"/>
</dbReference>
<dbReference type="InterPro" id="IPR020539">
    <property type="entry name" value="RNase_P_CS"/>
</dbReference>
<evidence type="ECO:0000256" key="1">
    <source>
        <dbReference type="ARBA" id="ARBA00002663"/>
    </source>
</evidence>
<dbReference type="GO" id="GO:0000049">
    <property type="term" value="F:tRNA binding"/>
    <property type="evidence" value="ECO:0007669"/>
    <property type="project" value="UniProtKB-UniRule"/>
</dbReference>
<dbReference type="HAMAP" id="MF_00227">
    <property type="entry name" value="RNase_P"/>
    <property type="match status" value="1"/>
</dbReference>